<dbReference type="EMBL" id="JAPCWZ010000010">
    <property type="protein sequence ID" value="KAK8849064.1"/>
    <property type="molecule type" value="Genomic_DNA"/>
</dbReference>
<feature type="domain" description="NADH:flavin oxidoreductase/NADH oxidase N-terminal" evidence="5">
    <location>
        <begin position="8"/>
        <end position="368"/>
    </location>
</feature>
<accession>A0ABR2HLU2</accession>
<dbReference type="Gene3D" id="3.40.50.720">
    <property type="entry name" value="NAD(P)-binding Rossmann-like Domain"/>
    <property type="match status" value="1"/>
</dbReference>
<evidence type="ECO:0000256" key="2">
    <source>
        <dbReference type="ARBA" id="ARBA00022630"/>
    </source>
</evidence>
<keyword evidence="3" id="KW-0288">FMN</keyword>
<evidence type="ECO:0000313" key="6">
    <source>
        <dbReference type="EMBL" id="KAK8849064.1"/>
    </source>
</evidence>
<dbReference type="InterPro" id="IPR013785">
    <property type="entry name" value="Aldolase_TIM"/>
</dbReference>
<dbReference type="Proteomes" id="UP001390339">
    <property type="component" value="Unassembled WGS sequence"/>
</dbReference>
<keyword evidence="7" id="KW-1185">Reference proteome</keyword>
<keyword evidence="2" id="KW-0285">Flavoprotein</keyword>
<evidence type="ECO:0000259" key="5">
    <source>
        <dbReference type="Pfam" id="PF00724"/>
    </source>
</evidence>
<dbReference type="SUPFAM" id="SSF51395">
    <property type="entry name" value="FMN-linked oxidoreductases"/>
    <property type="match status" value="1"/>
</dbReference>
<comment type="caution">
    <text evidence="6">The sequence shown here is derived from an EMBL/GenBank/DDBJ whole genome shotgun (WGS) entry which is preliminary data.</text>
</comment>
<gene>
    <name evidence="6" type="ORF">PGQ11_015544</name>
</gene>
<dbReference type="Pfam" id="PF00724">
    <property type="entry name" value="Oxidored_FMN"/>
    <property type="match status" value="1"/>
</dbReference>
<dbReference type="PANTHER" id="PTHR43656">
    <property type="entry name" value="BINDING OXIDOREDUCTASE, PUTATIVE (AFU_ORTHOLOGUE AFUA_2G08260)-RELATED"/>
    <property type="match status" value="1"/>
</dbReference>
<dbReference type="PANTHER" id="PTHR43656:SF2">
    <property type="entry name" value="BINDING OXIDOREDUCTASE, PUTATIVE (AFU_ORTHOLOGUE AFUA_2G08260)-RELATED"/>
    <property type="match status" value="1"/>
</dbReference>
<reference evidence="6 7" key="1">
    <citation type="journal article" date="2024" name="IMA Fungus">
        <title>Apiospora arundinis, a panoply of carbohydrate-active enzymes and secondary metabolites.</title>
        <authorList>
            <person name="Sorensen T."/>
            <person name="Petersen C."/>
            <person name="Muurmann A.T."/>
            <person name="Christiansen J.V."/>
            <person name="Brundto M.L."/>
            <person name="Overgaard C.K."/>
            <person name="Boysen A.T."/>
            <person name="Wollenberg R.D."/>
            <person name="Larsen T.O."/>
            <person name="Sorensen J.L."/>
            <person name="Nielsen K.L."/>
            <person name="Sondergaard T.E."/>
        </authorList>
    </citation>
    <scope>NUCLEOTIDE SEQUENCE [LARGE SCALE GENOMIC DNA]</scope>
    <source>
        <strain evidence="6 7">AAU 773</strain>
    </source>
</reference>
<evidence type="ECO:0000256" key="1">
    <source>
        <dbReference type="ARBA" id="ARBA00005979"/>
    </source>
</evidence>
<proteinExistence type="inferred from homology"/>
<dbReference type="Gene3D" id="3.20.20.70">
    <property type="entry name" value="Aldolase class I"/>
    <property type="match status" value="1"/>
</dbReference>
<keyword evidence="4" id="KW-0560">Oxidoreductase</keyword>
<evidence type="ECO:0000256" key="4">
    <source>
        <dbReference type="ARBA" id="ARBA00023002"/>
    </source>
</evidence>
<organism evidence="6 7">
    <name type="scientific">Apiospora arundinis</name>
    <dbReference type="NCBI Taxonomy" id="335852"/>
    <lineage>
        <taxon>Eukaryota</taxon>
        <taxon>Fungi</taxon>
        <taxon>Dikarya</taxon>
        <taxon>Ascomycota</taxon>
        <taxon>Pezizomycotina</taxon>
        <taxon>Sordariomycetes</taxon>
        <taxon>Xylariomycetidae</taxon>
        <taxon>Amphisphaeriales</taxon>
        <taxon>Apiosporaceae</taxon>
        <taxon>Apiospora</taxon>
    </lineage>
</organism>
<sequence length="723" mass="77582">MMELNISKPLTLRCGLTLPNRLVKAAMAEGFADVDQLPASQKCLAVYGEWAKGGWGLVITGNVQVDVAHLGDPGDIAVNASLTPERTAAAFKTWAATCKGANGNHDAKAVVQLCHPGRQIAFKKDKIAPSAVPMDFGTALVPRLLNALVFGTPRAMTLTEICDVVRRFAEAARVVAEAGFAGVELHAAHGYLLAQFLSAKSNTRTDEYGGGAVARARIVVEIVHAIRDAVPLSEFPGFCIGIKLNSVDVGSVEGLRDCLEQVRVISEAGIDFLEVSGGSFEDPTFNTGLGPGSNAALPVEKKKASTLAREAFFIEFATVIRERFPQVPLVVTGGFRSRRGMEAALAEGDCDLIGLARPAIMDPLLPRTTLLNGSVPDEQANIDVKRIPPSRFAQLLGVKLLGVAPERDWYTHKMHRIGSLKGSIVILGASSGPGHALVDRILSEPSAATEYYGLYFLDKSQDARSFRKSLAAKSEARQHACKIVELDFADPVSVRKAAGEVNQLTAMGAIPPIRALVIGTGAVGRKANVASLSHISPPLDDTLSRFLLTLMLLQSMDAENGKVVIFDDEQPATRLGTSYEFAKERQSLLEKGSWGGSSSAISQELAQHLEKHPELNGVPVAKIDMTSSSQSNNQGTFGQMLSWILTIIFFWLSRGPAHAARDKSAAEEALRVVLDYKNGIYVSAAAISGEYDEEKGDEQADVRRRVWSDLVQAACIQDAHTVL</sequence>
<evidence type="ECO:0000256" key="3">
    <source>
        <dbReference type="ARBA" id="ARBA00022643"/>
    </source>
</evidence>
<comment type="similarity">
    <text evidence="1">Belongs to the NADH:flavin oxidoreductase/NADH oxidase family.</text>
</comment>
<evidence type="ECO:0000313" key="7">
    <source>
        <dbReference type="Proteomes" id="UP001390339"/>
    </source>
</evidence>
<dbReference type="InterPro" id="IPR051799">
    <property type="entry name" value="NADH_flavin_oxidoreductase"/>
</dbReference>
<protein>
    <submittedName>
        <fullName evidence="6">NADH:flavin oxidoreductase/NADH oxidase</fullName>
    </submittedName>
</protein>
<dbReference type="InterPro" id="IPR001155">
    <property type="entry name" value="OxRdtase_FMN_N"/>
</dbReference>
<name>A0ABR2HLU2_9PEZI</name>